<feature type="transmembrane region" description="Helical" evidence="7">
    <location>
        <begin position="272"/>
        <end position="295"/>
    </location>
</feature>
<feature type="transmembrane region" description="Helical" evidence="7">
    <location>
        <begin position="212"/>
        <end position="231"/>
    </location>
</feature>
<dbReference type="EMBL" id="VFLP01000001">
    <property type="protein sequence ID" value="TRX98719.1"/>
    <property type="molecule type" value="Genomic_DNA"/>
</dbReference>
<dbReference type="AlphaFoldDB" id="A0A553IEU0"/>
<dbReference type="Pfam" id="PF07690">
    <property type="entry name" value="MFS_1"/>
    <property type="match status" value="1"/>
</dbReference>
<feature type="transmembrane region" description="Helical" evidence="7">
    <location>
        <begin position="183"/>
        <end position="205"/>
    </location>
</feature>
<dbReference type="PANTHER" id="PTHR43791:SF27">
    <property type="entry name" value="TRANSPORTER, PUTATIVE (AFU_ORTHOLOGUE AFUA_2G15730)-RELATED"/>
    <property type="match status" value="1"/>
</dbReference>
<keyword evidence="5 7" id="KW-0472">Membrane</keyword>
<feature type="compositionally biased region" description="Polar residues" evidence="6">
    <location>
        <begin position="362"/>
        <end position="379"/>
    </location>
</feature>
<accession>A0A553IEU0</accession>
<feature type="transmembrane region" description="Helical" evidence="7">
    <location>
        <begin position="434"/>
        <end position="451"/>
    </location>
</feature>
<dbReference type="GO" id="GO:0016020">
    <property type="term" value="C:membrane"/>
    <property type="evidence" value="ECO:0007669"/>
    <property type="project" value="UniProtKB-SubCell"/>
</dbReference>
<dbReference type="InterPro" id="IPR036259">
    <property type="entry name" value="MFS_trans_sf"/>
</dbReference>
<feature type="transmembrane region" description="Helical" evidence="7">
    <location>
        <begin position="523"/>
        <end position="541"/>
    </location>
</feature>
<dbReference type="Proteomes" id="UP000319160">
    <property type="component" value="Unassembled WGS sequence"/>
</dbReference>
<organism evidence="8 9">
    <name type="scientific">Xylaria flabelliformis</name>
    <dbReference type="NCBI Taxonomy" id="2512241"/>
    <lineage>
        <taxon>Eukaryota</taxon>
        <taxon>Fungi</taxon>
        <taxon>Dikarya</taxon>
        <taxon>Ascomycota</taxon>
        <taxon>Pezizomycotina</taxon>
        <taxon>Sordariomycetes</taxon>
        <taxon>Xylariomycetidae</taxon>
        <taxon>Xylariales</taxon>
        <taxon>Xylariaceae</taxon>
        <taxon>Xylaria</taxon>
    </lineage>
</organism>
<keyword evidence="3 7" id="KW-0812">Transmembrane</keyword>
<feature type="region of interest" description="Disordered" evidence="6">
    <location>
        <begin position="351"/>
        <end position="379"/>
    </location>
</feature>
<evidence type="ECO:0000256" key="4">
    <source>
        <dbReference type="ARBA" id="ARBA00022989"/>
    </source>
</evidence>
<feature type="transmembrane region" description="Helical" evidence="7">
    <location>
        <begin position="307"/>
        <end position="326"/>
    </location>
</feature>
<feature type="transmembrane region" description="Helical" evidence="7">
    <location>
        <begin position="490"/>
        <end position="511"/>
    </location>
</feature>
<feature type="compositionally biased region" description="Basic and acidic residues" evidence="6">
    <location>
        <begin position="82"/>
        <end position="96"/>
    </location>
</feature>
<feature type="transmembrane region" description="Helical" evidence="7">
    <location>
        <begin position="394"/>
        <end position="414"/>
    </location>
</feature>
<feature type="region of interest" description="Disordered" evidence="6">
    <location>
        <begin position="1"/>
        <end position="117"/>
    </location>
</feature>
<comment type="subcellular location">
    <subcellularLocation>
        <location evidence="1">Membrane</location>
        <topology evidence="1">Multi-pass membrane protein</topology>
    </subcellularLocation>
</comment>
<keyword evidence="2" id="KW-0813">Transport</keyword>
<feature type="transmembrane region" description="Helical" evidence="7">
    <location>
        <begin position="146"/>
        <end position="163"/>
    </location>
</feature>
<name>A0A553IEU0_9PEZI</name>
<protein>
    <recommendedName>
        <fullName evidence="10">Major facilitator superfamily (MFS) profile domain-containing protein</fullName>
    </recommendedName>
</protein>
<keyword evidence="4 7" id="KW-1133">Transmembrane helix</keyword>
<dbReference type="FunFam" id="1.20.1250.20:FF:000018">
    <property type="entry name" value="MFS transporter permease"/>
    <property type="match status" value="1"/>
</dbReference>
<dbReference type="OrthoDB" id="2985014at2759"/>
<dbReference type="PANTHER" id="PTHR43791">
    <property type="entry name" value="PERMEASE-RELATED"/>
    <property type="match status" value="1"/>
</dbReference>
<evidence type="ECO:0000256" key="7">
    <source>
        <dbReference type="SAM" id="Phobius"/>
    </source>
</evidence>
<evidence type="ECO:0000313" key="9">
    <source>
        <dbReference type="Proteomes" id="UP000319160"/>
    </source>
</evidence>
<evidence type="ECO:0000256" key="2">
    <source>
        <dbReference type="ARBA" id="ARBA00022448"/>
    </source>
</evidence>
<evidence type="ECO:0000256" key="5">
    <source>
        <dbReference type="ARBA" id="ARBA00023136"/>
    </source>
</evidence>
<dbReference type="FunFam" id="1.20.1250.20:FF:000013">
    <property type="entry name" value="MFS general substrate transporter"/>
    <property type="match status" value="1"/>
</dbReference>
<dbReference type="SUPFAM" id="SSF103473">
    <property type="entry name" value="MFS general substrate transporter"/>
    <property type="match status" value="1"/>
</dbReference>
<evidence type="ECO:0000256" key="6">
    <source>
        <dbReference type="SAM" id="MobiDB-lite"/>
    </source>
</evidence>
<evidence type="ECO:0000313" key="8">
    <source>
        <dbReference type="EMBL" id="TRX98719.1"/>
    </source>
</evidence>
<gene>
    <name evidence="8" type="ORF">FHL15_000061</name>
</gene>
<comment type="caution">
    <text evidence="8">The sequence shown here is derived from an EMBL/GenBank/DDBJ whole genome shotgun (WGS) entry which is preliminary data.</text>
</comment>
<dbReference type="InterPro" id="IPR011701">
    <property type="entry name" value="MFS"/>
</dbReference>
<sequence length="625" mass="69062">MEHHQTANMEVEPIFSQSHSSNSSGRTNVSGQVTPGSESASASASDREGITNQRQSDGYFQHRPLPLSSAVDGYDDNGNETYELKEFHGDAIRDDEHSEDDEEARGTGRRNRERAARRLSDSTVASFQLYTPDEEKAVLRKLDRRLVMFLAFCYMLSFVDRSSNARIAGMEADLQTKPPHEDYFAWALRAFYFAYILFEWMTLLWRVVPAHIYVSVIVLSWGVVASLQAIVTSYPLLIVLRVLLGIGEAGFAGVPFYLSFFFKRRELAFRTALFISAAPLASAFAGFVAWLILWIGKSLPIAPWRLLFLLEGFPSIIVATIAWGVIPDSPETTPYLSPRERKIALLRLQHEKAEQHSHRRSSFSSTATRKTKPAPSTSGLKSKDVLAAFKDPKAWLTAFMLFLANMAYSTLPAFLPTILKDMGHSELQAEALSAPPNLLAFGIVLITAHISDRVQSRSLFIAAHALLSASGYLVLALARPAGVSPAIRYLAVYPSAVGFFSVVVLVLAWSVNNQPSEGRRGGGFALLQVVGQCGPLLGAQLYPDRDAPFFETGMWACAAAMFGVAVLALVLRAYLVWLNRKLDKEEGEGEGVDEEIQRLVGLVKKSDELNHESVLETHDVKSLTL</sequence>
<feature type="transmembrane region" description="Helical" evidence="7">
    <location>
        <begin position="237"/>
        <end position="260"/>
    </location>
</feature>
<keyword evidence="9" id="KW-1185">Reference proteome</keyword>
<evidence type="ECO:0000256" key="1">
    <source>
        <dbReference type="ARBA" id="ARBA00004141"/>
    </source>
</evidence>
<evidence type="ECO:0000256" key="3">
    <source>
        <dbReference type="ARBA" id="ARBA00022692"/>
    </source>
</evidence>
<feature type="compositionally biased region" description="Polar residues" evidence="6">
    <location>
        <begin position="15"/>
        <end position="36"/>
    </location>
</feature>
<evidence type="ECO:0008006" key="10">
    <source>
        <dbReference type="Google" id="ProtNLM"/>
    </source>
</evidence>
<proteinExistence type="predicted"/>
<dbReference type="GO" id="GO:0022857">
    <property type="term" value="F:transmembrane transporter activity"/>
    <property type="evidence" value="ECO:0007669"/>
    <property type="project" value="InterPro"/>
</dbReference>
<feature type="transmembrane region" description="Helical" evidence="7">
    <location>
        <begin position="553"/>
        <end position="575"/>
    </location>
</feature>
<dbReference type="Gene3D" id="1.20.1250.20">
    <property type="entry name" value="MFS general substrate transporter like domains"/>
    <property type="match status" value="2"/>
</dbReference>
<feature type="transmembrane region" description="Helical" evidence="7">
    <location>
        <begin position="458"/>
        <end position="478"/>
    </location>
</feature>
<reference evidence="9" key="1">
    <citation type="submission" date="2019-06" db="EMBL/GenBank/DDBJ databases">
        <title>Draft genome sequence of the griseofulvin-producing fungus Xylaria cubensis strain G536.</title>
        <authorList>
            <person name="Mead M.E."/>
            <person name="Raja H.A."/>
            <person name="Steenwyk J.L."/>
            <person name="Knowles S.L."/>
            <person name="Oberlies N.H."/>
            <person name="Rokas A."/>
        </authorList>
    </citation>
    <scope>NUCLEOTIDE SEQUENCE [LARGE SCALE GENOMIC DNA]</scope>
    <source>
        <strain evidence="9">G536</strain>
    </source>
</reference>